<accession>A0A160TNA2</accession>
<evidence type="ECO:0000256" key="5">
    <source>
        <dbReference type="ARBA" id="ARBA00022679"/>
    </source>
</evidence>
<evidence type="ECO:0000256" key="7">
    <source>
        <dbReference type="ARBA" id="ARBA00022741"/>
    </source>
</evidence>
<name>A0A160TNA2_9ZZZZ</name>
<keyword evidence="11" id="KW-0443">Lipid metabolism</keyword>
<evidence type="ECO:0000256" key="9">
    <source>
        <dbReference type="ARBA" id="ARBA00022840"/>
    </source>
</evidence>
<dbReference type="PANTHER" id="PTHR34299:SF1">
    <property type="entry name" value="DIACYLGLYCEROL KINASE"/>
    <property type="match status" value="1"/>
</dbReference>
<keyword evidence="8 16" id="KW-0418">Kinase</keyword>
<dbReference type="EC" id="2.7.1.107" evidence="16"/>
<keyword evidence="10 15" id="KW-1133">Transmembrane helix</keyword>
<comment type="subcellular location">
    <subcellularLocation>
        <location evidence="1">Cell membrane</location>
        <topology evidence="1">Multi-pass membrane protein</topology>
    </subcellularLocation>
</comment>
<dbReference type="InterPro" id="IPR000829">
    <property type="entry name" value="DAGK"/>
</dbReference>
<keyword evidence="3" id="KW-1003">Cell membrane</keyword>
<dbReference type="GO" id="GO:0005886">
    <property type="term" value="C:plasma membrane"/>
    <property type="evidence" value="ECO:0007669"/>
    <property type="project" value="UniProtKB-SubCell"/>
</dbReference>
<evidence type="ECO:0000256" key="6">
    <source>
        <dbReference type="ARBA" id="ARBA00022692"/>
    </source>
</evidence>
<evidence type="ECO:0000256" key="10">
    <source>
        <dbReference type="ARBA" id="ARBA00022989"/>
    </source>
</evidence>
<keyword evidence="4" id="KW-0444">Lipid biosynthesis</keyword>
<reference evidence="16" key="1">
    <citation type="submission" date="2015-10" db="EMBL/GenBank/DDBJ databases">
        <authorList>
            <person name="Gilbert D.G."/>
        </authorList>
    </citation>
    <scope>NUCLEOTIDE SEQUENCE</scope>
</reference>
<dbReference type="Gene3D" id="1.10.287.3610">
    <property type="match status" value="1"/>
</dbReference>
<dbReference type="PANTHER" id="PTHR34299">
    <property type="entry name" value="DIACYLGLYCEROL KINASE"/>
    <property type="match status" value="1"/>
</dbReference>
<feature type="transmembrane region" description="Helical" evidence="15">
    <location>
        <begin position="27"/>
        <end position="44"/>
    </location>
</feature>
<evidence type="ECO:0000256" key="8">
    <source>
        <dbReference type="ARBA" id="ARBA00022777"/>
    </source>
</evidence>
<dbReference type="AlphaFoldDB" id="A0A160TNA2"/>
<evidence type="ECO:0000313" key="16">
    <source>
        <dbReference type="EMBL" id="CUS46775.1"/>
    </source>
</evidence>
<evidence type="ECO:0000256" key="11">
    <source>
        <dbReference type="ARBA" id="ARBA00023098"/>
    </source>
</evidence>
<comment type="similarity">
    <text evidence="2">Belongs to the bacterial diacylglycerol kinase family.</text>
</comment>
<feature type="transmembrane region" description="Helical" evidence="15">
    <location>
        <begin position="92"/>
        <end position="117"/>
    </location>
</feature>
<evidence type="ECO:0000256" key="14">
    <source>
        <dbReference type="ARBA" id="ARBA00023264"/>
    </source>
</evidence>
<evidence type="ECO:0000256" key="2">
    <source>
        <dbReference type="ARBA" id="ARBA00005967"/>
    </source>
</evidence>
<evidence type="ECO:0000256" key="1">
    <source>
        <dbReference type="ARBA" id="ARBA00004651"/>
    </source>
</evidence>
<protein>
    <submittedName>
        <fullName evidence="16">Diacylglycerol kinase</fullName>
        <ecNumber evidence="16">2.7.1.107</ecNumber>
    </submittedName>
</protein>
<keyword evidence="7" id="KW-0547">Nucleotide-binding</keyword>
<dbReference type="GO" id="GO:0005524">
    <property type="term" value="F:ATP binding"/>
    <property type="evidence" value="ECO:0007669"/>
    <property type="project" value="UniProtKB-KW"/>
</dbReference>
<dbReference type="CDD" id="cd14263">
    <property type="entry name" value="DAGK_IM_like"/>
    <property type="match status" value="1"/>
</dbReference>
<evidence type="ECO:0000256" key="4">
    <source>
        <dbReference type="ARBA" id="ARBA00022516"/>
    </source>
</evidence>
<sequence length="125" mass="13563">MKNRSLAARIGFAVSGWKAAWQRERSFRTQAWCALLALGGLLLLQPPMLWWVVVAVVCALVLALELINSALEALIDLLHPEVHPEIKVIKDMLAGAVLAISCAAVFAAIAMGANYIWAQLLSLES</sequence>
<evidence type="ECO:0000256" key="15">
    <source>
        <dbReference type="SAM" id="Phobius"/>
    </source>
</evidence>
<keyword evidence="9" id="KW-0067">ATP-binding</keyword>
<dbReference type="InterPro" id="IPR036945">
    <property type="entry name" value="DAGK_sf"/>
</dbReference>
<gene>
    <name evidence="16" type="ORF">MGWOODY_Smn2268</name>
</gene>
<keyword evidence="5 16" id="KW-0808">Transferase</keyword>
<proteinExistence type="inferred from homology"/>
<keyword evidence="6 15" id="KW-0812">Transmembrane</keyword>
<keyword evidence="13" id="KW-0594">Phospholipid biosynthesis</keyword>
<keyword evidence="12 15" id="KW-0472">Membrane</keyword>
<dbReference type="GO" id="GO:0004143">
    <property type="term" value="F:ATP-dependent diacylglycerol kinase activity"/>
    <property type="evidence" value="ECO:0007669"/>
    <property type="project" value="UniProtKB-EC"/>
</dbReference>
<evidence type="ECO:0000256" key="13">
    <source>
        <dbReference type="ARBA" id="ARBA00023209"/>
    </source>
</evidence>
<evidence type="ECO:0000256" key="12">
    <source>
        <dbReference type="ARBA" id="ARBA00023136"/>
    </source>
</evidence>
<organism evidence="16">
    <name type="scientific">hydrothermal vent metagenome</name>
    <dbReference type="NCBI Taxonomy" id="652676"/>
    <lineage>
        <taxon>unclassified sequences</taxon>
        <taxon>metagenomes</taxon>
        <taxon>ecological metagenomes</taxon>
    </lineage>
</organism>
<keyword evidence="14" id="KW-1208">Phospholipid metabolism</keyword>
<evidence type="ECO:0000256" key="3">
    <source>
        <dbReference type="ARBA" id="ARBA00022475"/>
    </source>
</evidence>
<dbReference type="Pfam" id="PF01219">
    <property type="entry name" value="DAGK_prokar"/>
    <property type="match status" value="1"/>
</dbReference>
<dbReference type="GO" id="GO:0008654">
    <property type="term" value="P:phospholipid biosynthetic process"/>
    <property type="evidence" value="ECO:0007669"/>
    <property type="project" value="UniProtKB-KW"/>
</dbReference>
<dbReference type="EMBL" id="CZQE01000393">
    <property type="protein sequence ID" value="CUS46775.1"/>
    <property type="molecule type" value="Genomic_DNA"/>
</dbReference>